<dbReference type="InterPro" id="IPR001173">
    <property type="entry name" value="Glyco_trans_2-like"/>
</dbReference>
<proteinExistence type="predicted"/>
<evidence type="ECO:0000313" key="3">
    <source>
        <dbReference type="EMBL" id="BAU17048.1"/>
    </source>
</evidence>
<feature type="domain" description="Glycosyltransferase 2-like" evidence="2">
    <location>
        <begin position="76"/>
        <end position="229"/>
    </location>
</feature>
<dbReference type="EMBL" id="AP014597">
    <property type="protein sequence ID" value="BAU17048.1"/>
    <property type="molecule type" value="Genomic_DNA"/>
</dbReference>
<dbReference type="SUPFAM" id="SSF53448">
    <property type="entry name" value="Nucleotide-diphospho-sugar transferases"/>
    <property type="match status" value="1"/>
</dbReference>
<feature type="transmembrane region" description="Helical" evidence="1">
    <location>
        <begin position="6"/>
        <end position="25"/>
    </location>
</feature>
<dbReference type="Proteomes" id="UP000217431">
    <property type="component" value="Chromosome I"/>
</dbReference>
<keyword evidence="1" id="KW-0812">Transmembrane</keyword>
<gene>
    <name evidence="3" type="ORF">PIOMA14_I_0540</name>
</gene>
<dbReference type="Pfam" id="PF00535">
    <property type="entry name" value="Glycos_transf_2"/>
    <property type="match status" value="1"/>
</dbReference>
<feature type="transmembrane region" description="Helical" evidence="1">
    <location>
        <begin position="304"/>
        <end position="327"/>
    </location>
</feature>
<dbReference type="InterPro" id="IPR029044">
    <property type="entry name" value="Nucleotide-diphossugar_trans"/>
</dbReference>
<sequence length="401" mass="46607">MFIIDTYTIIVSAMLLSVALLTSFINPFFRRPKLSEPYCKEVAEEALTEETETTEQREVVEEEKQYPPVSIILTPNDDALALSKNLNKYLNQDYPNYEIIVVVPKGDAETEDILKTHAGNSRLYTTFIPSTSKYMSRKKLAITLGAKAAKYEWLLVSDIFCAPQSNHWLSALARNCKENVNLVAGYTNYDDEAPDFWRFERFYISCYLMREAQKGTAYAWNSNALLFKKSEFLAAEGFRGNLKYVRGEFDFIVNKYAQNGTTIVENSIDGTLIEETPTYKHWINKHLFYIETRQHLKRSRTHRLWFYIDQLAIHINYLFIIAALVYSIITAKWIISIAVALALVATFILRISIGKKTLSLFNEDIPSWKIIPYELCLIWQNLGYKIKYWRANKYDFISHKL</sequence>
<keyword evidence="1" id="KW-0472">Membrane</keyword>
<evidence type="ECO:0000313" key="4">
    <source>
        <dbReference type="Proteomes" id="UP000217431"/>
    </source>
</evidence>
<accession>A0A0S3UHT9</accession>
<feature type="transmembrane region" description="Helical" evidence="1">
    <location>
        <begin position="333"/>
        <end position="353"/>
    </location>
</feature>
<name>A0A0S3UHT9_PREIN</name>
<keyword evidence="3" id="KW-0808">Transferase</keyword>
<reference evidence="3 4" key="1">
    <citation type="journal article" date="2016" name="DNA Res.">
        <title>The complete genome sequencing of Prevotella intermedia strain OMA14 and a subsequent fine-scale, intra-species genomic comparison reveal an unusual amplification of conjugative and mobile transposons and identify a novel Prevotella-lineage-specific repeat.</title>
        <authorList>
            <person name="Naito M."/>
            <person name="Ogura Y."/>
            <person name="Itoh T."/>
            <person name="Shoji M."/>
            <person name="Okamoto M."/>
            <person name="Hayashi T."/>
            <person name="Nakayama K."/>
        </authorList>
    </citation>
    <scope>NUCLEOTIDE SEQUENCE [LARGE SCALE GENOMIC DNA]</scope>
    <source>
        <strain evidence="3 4">OMA14</strain>
    </source>
</reference>
<evidence type="ECO:0000259" key="2">
    <source>
        <dbReference type="Pfam" id="PF00535"/>
    </source>
</evidence>
<dbReference type="AlphaFoldDB" id="A0A0S3UHT9"/>
<organism evidence="3 4">
    <name type="scientific">Prevotella intermedia</name>
    <dbReference type="NCBI Taxonomy" id="28131"/>
    <lineage>
        <taxon>Bacteria</taxon>
        <taxon>Pseudomonadati</taxon>
        <taxon>Bacteroidota</taxon>
        <taxon>Bacteroidia</taxon>
        <taxon>Bacteroidales</taxon>
        <taxon>Prevotellaceae</taxon>
        <taxon>Prevotella</taxon>
    </lineage>
</organism>
<evidence type="ECO:0000256" key="1">
    <source>
        <dbReference type="SAM" id="Phobius"/>
    </source>
</evidence>
<dbReference type="STRING" id="28131.BWX40_05920"/>
<dbReference type="Gene3D" id="3.90.550.10">
    <property type="entry name" value="Spore Coat Polysaccharide Biosynthesis Protein SpsA, Chain A"/>
    <property type="match status" value="1"/>
</dbReference>
<protein>
    <submittedName>
        <fullName evidence="3">Probable glycosyltransferase family 2</fullName>
    </submittedName>
</protein>
<dbReference type="RefSeq" id="WP_096405070.1">
    <property type="nucleotide sequence ID" value="NZ_AP014597.1"/>
</dbReference>
<dbReference type="GO" id="GO:0016740">
    <property type="term" value="F:transferase activity"/>
    <property type="evidence" value="ECO:0007669"/>
    <property type="project" value="UniProtKB-KW"/>
</dbReference>
<keyword evidence="1" id="KW-1133">Transmembrane helix</keyword>